<protein>
    <recommendedName>
        <fullName evidence="4">MSP domain-containing protein</fullName>
    </recommendedName>
</protein>
<feature type="region of interest" description="Disordered" evidence="1">
    <location>
        <begin position="444"/>
        <end position="466"/>
    </location>
</feature>
<comment type="caution">
    <text evidence="2">The sequence shown here is derived from an EMBL/GenBank/DDBJ whole genome shotgun (WGS) entry which is preliminary data.</text>
</comment>
<sequence>MSGETQNGRIVFTPSVLYFHFDVLLQSVPHKFAVRNFTDNTVEVDIFPPLHPSFDHVTKFTQVSIRSHSYQSLCLLYTANSFDRIDETFRFKALGQELLLPIVCLPYYKNLLLPPMISFEDCEQGQKITKTFDFDGMELHSYTFTAEPIDLHPSIKFSPATATIPKNGKVTFTITFDATHLPPNGSLGKILMRGVGLRERTTLIRFNTTVVDDAKADKHSVIPFNLHKLRSSVSNSTSRSSNATSMTTASSFQHASSLSSFTFSVSMSEETMNYITEITRSSESGRSRHRSEASSKRHKHKHRHSSKPSASSFTSDAFSSLFSSLPSTTLTKSITTPETQESESRLLQLISQTTNLSSSKTISTDVSLPPIDPRKPFVNHYIDNRELLLPSHRKHQLAQPSGEKLSPMVFEPLPLFHSKQEPTSPTSTSTSSFISSLSAAVTMRQKSRSRSSKHSSSSSSLTNPSLLVPSASPQAFPSTGPLFATPTIVPTAVPLDSTSDTLSTDQPSFTVTLSNTSDSSFIPDIPLDDILPSQDFHAWAYRPRFSKNLEPDTTVYAPTNILIALDPTPDSLRILSLAKKRFSAYGKHRETEIEMQQRRYRRFQFTDERVAYRVVSGEEKRWFGTRKLMMVVLAGKDIHSKQARTRKKFGL</sequence>
<proteinExistence type="predicted"/>
<evidence type="ECO:0000313" key="2">
    <source>
        <dbReference type="EMBL" id="KAK2954461.1"/>
    </source>
</evidence>
<accession>A0ABQ9XT06</accession>
<organism evidence="2 3">
    <name type="scientific">Blattamonas nauphoetae</name>
    <dbReference type="NCBI Taxonomy" id="2049346"/>
    <lineage>
        <taxon>Eukaryota</taxon>
        <taxon>Metamonada</taxon>
        <taxon>Preaxostyla</taxon>
        <taxon>Oxymonadida</taxon>
        <taxon>Blattamonas</taxon>
    </lineage>
</organism>
<evidence type="ECO:0000256" key="1">
    <source>
        <dbReference type="SAM" id="MobiDB-lite"/>
    </source>
</evidence>
<feature type="region of interest" description="Disordered" evidence="1">
    <location>
        <begin position="277"/>
        <end position="314"/>
    </location>
</feature>
<evidence type="ECO:0008006" key="4">
    <source>
        <dbReference type="Google" id="ProtNLM"/>
    </source>
</evidence>
<dbReference type="Proteomes" id="UP001281761">
    <property type="component" value="Unassembled WGS sequence"/>
</dbReference>
<feature type="compositionally biased region" description="Basic residues" evidence="1">
    <location>
        <begin position="296"/>
        <end position="306"/>
    </location>
</feature>
<feature type="compositionally biased region" description="Basic and acidic residues" evidence="1">
    <location>
        <begin position="283"/>
        <end position="295"/>
    </location>
</feature>
<reference evidence="2 3" key="1">
    <citation type="journal article" date="2022" name="bioRxiv">
        <title>Genomics of Preaxostyla Flagellates Illuminates Evolutionary Transitions and the Path Towards Mitochondrial Loss.</title>
        <authorList>
            <person name="Novak L.V.F."/>
            <person name="Treitli S.C."/>
            <person name="Pyrih J."/>
            <person name="Halakuc P."/>
            <person name="Pipaliya S.V."/>
            <person name="Vacek V."/>
            <person name="Brzon O."/>
            <person name="Soukal P."/>
            <person name="Eme L."/>
            <person name="Dacks J.B."/>
            <person name="Karnkowska A."/>
            <person name="Elias M."/>
            <person name="Hampl V."/>
        </authorList>
    </citation>
    <scope>NUCLEOTIDE SEQUENCE [LARGE SCALE GENOMIC DNA]</scope>
    <source>
        <strain evidence="2">NAU3</strain>
        <tissue evidence="2">Gut</tissue>
    </source>
</reference>
<keyword evidence="3" id="KW-1185">Reference proteome</keyword>
<name>A0ABQ9XT06_9EUKA</name>
<gene>
    <name evidence="2" type="ORF">BLNAU_10629</name>
</gene>
<evidence type="ECO:0000313" key="3">
    <source>
        <dbReference type="Proteomes" id="UP001281761"/>
    </source>
</evidence>
<dbReference type="EMBL" id="JARBJD010000078">
    <property type="protein sequence ID" value="KAK2954461.1"/>
    <property type="molecule type" value="Genomic_DNA"/>
</dbReference>